<gene>
    <name evidence="1" type="ORF">C1I98_25985</name>
</gene>
<dbReference type="Gene3D" id="3.30.565.10">
    <property type="entry name" value="Histidine kinase-like ATPase, C-terminal domain"/>
    <property type="match status" value="1"/>
</dbReference>
<comment type="caution">
    <text evidence="1">The sequence shown here is derived from an EMBL/GenBank/DDBJ whole genome shotgun (WGS) entry which is preliminary data.</text>
</comment>
<sequence>MNVQYGVRAPWIGGDTSALNWRRSFHGRVDEIGGARDFVGFLLANTRFAEQAEFAVSEFAGNALRHTISGQRGGWFCVHIGMGANGMAISDHGGPRATVCVAVRDLGGSGIPAIEVREGHESRGGLAAIAEFAVTLGCDGSPQRGHLVWAELGLPEAA</sequence>
<dbReference type="Proteomes" id="UP000248544">
    <property type="component" value="Unassembled WGS sequence"/>
</dbReference>
<dbReference type="EMBL" id="POUA01000244">
    <property type="protein sequence ID" value="PZG37085.1"/>
    <property type="molecule type" value="Genomic_DNA"/>
</dbReference>
<evidence type="ECO:0000313" key="2">
    <source>
        <dbReference type="Proteomes" id="UP000248544"/>
    </source>
</evidence>
<accession>A0A2W2G9Z7</accession>
<name>A0A2W2G9Z7_9ACTN</name>
<evidence type="ECO:0008006" key="3">
    <source>
        <dbReference type="Google" id="ProtNLM"/>
    </source>
</evidence>
<protein>
    <recommendedName>
        <fullName evidence="3">ATP-binding protein</fullName>
    </recommendedName>
</protein>
<organism evidence="1 2">
    <name type="scientific">Spongiactinospora gelatinilytica</name>
    <dbReference type="NCBI Taxonomy" id="2666298"/>
    <lineage>
        <taxon>Bacteria</taxon>
        <taxon>Bacillati</taxon>
        <taxon>Actinomycetota</taxon>
        <taxon>Actinomycetes</taxon>
        <taxon>Streptosporangiales</taxon>
        <taxon>Streptosporangiaceae</taxon>
        <taxon>Spongiactinospora</taxon>
    </lineage>
</organism>
<evidence type="ECO:0000313" key="1">
    <source>
        <dbReference type="EMBL" id="PZG37085.1"/>
    </source>
</evidence>
<keyword evidence="2" id="KW-1185">Reference proteome</keyword>
<dbReference type="AlphaFoldDB" id="A0A2W2G9Z7"/>
<proteinExistence type="predicted"/>
<reference evidence="1 2" key="1">
    <citation type="submission" date="2018-01" db="EMBL/GenBank/DDBJ databases">
        <title>Draft genome sequence of Sphaerisporangium sp. 7K107.</title>
        <authorList>
            <person name="Sahin N."/>
            <person name="Saygin H."/>
            <person name="Ay H."/>
        </authorList>
    </citation>
    <scope>NUCLEOTIDE SEQUENCE [LARGE SCALE GENOMIC DNA]</scope>
    <source>
        <strain evidence="1 2">7K107</strain>
    </source>
</reference>
<dbReference type="InterPro" id="IPR036890">
    <property type="entry name" value="HATPase_C_sf"/>
</dbReference>